<evidence type="ECO:0000256" key="4">
    <source>
        <dbReference type="ARBA" id="ARBA00022692"/>
    </source>
</evidence>
<dbReference type="Gene3D" id="1.10.4030.10">
    <property type="entry name" value="Porin chaperone SurA, peptide-binding domain"/>
    <property type="match status" value="1"/>
</dbReference>
<keyword evidence="3" id="KW-0997">Cell inner membrane</keyword>
<comment type="subcellular location">
    <subcellularLocation>
        <location evidence="1">Cell inner membrane</location>
        <topology evidence="1">Single-pass type II membrane protein</topology>
        <orientation evidence="1">Periplasmic side</orientation>
    </subcellularLocation>
</comment>
<evidence type="ECO:0000256" key="10">
    <source>
        <dbReference type="ARBA" id="ARBA00042775"/>
    </source>
</evidence>
<dbReference type="SUPFAM" id="SSF109998">
    <property type="entry name" value="Triger factor/SurA peptide-binding domain-like"/>
    <property type="match status" value="1"/>
</dbReference>
<evidence type="ECO:0000256" key="6">
    <source>
        <dbReference type="ARBA" id="ARBA00023136"/>
    </source>
</evidence>
<keyword evidence="11" id="KW-0697">Rotamase</keyword>
<evidence type="ECO:0000256" key="12">
    <source>
        <dbReference type="SAM" id="Phobius"/>
    </source>
</evidence>
<accession>A0A927GWP5</accession>
<dbReference type="InterPro" id="IPR023058">
    <property type="entry name" value="PPIase_PpiC_CS"/>
</dbReference>
<keyword evidence="15" id="KW-1185">Reference proteome</keyword>
<dbReference type="EMBL" id="JACXLD010000006">
    <property type="protein sequence ID" value="MBD2859685.1"/>
    <property type="molecule type" value="Genomic_DNA"/>
</dbReference>
<dbReference type="GO" id="GO:0003755">
    <property type="term" value="F:peptidyl-prolyl cis-trans isomerase activity"/>
    <property type="evidence" value="ECO:0007669"/>
    <property type="project" value="UniProtKB-KW"/>
</dbReference>
<protein>
    <recommendedName>
        <fullName evidence="9">Periplasmic chaperone PpiD</fullName>
    </recommendedName>
    <alternativeName>
        <fullName evidence="10">Periplasmic folding chaperone</fullName>
    </alternativeName>
</protein>
<evidence type="ECO:0000259" key="13">
    <source>
        <dbReference type="PROSITE" id="PS50198"/>
    </source>
</evidence>
<keyword evidence="7" id="KW-0143">Chaperone</keyword>
<evidence type="ECO:0000313" key="14">
    <source>
        <dbReference type="EMBL" id="MBD2859685.1"/>
    </source>
</evidence>
<dbReference type="Pfam" id="PF13624">
    <property type="entry name" value="SurA_N_3"/>
    <property type="match status" value="1"/>
</dbReference>
<evidence type="ECO:0000256" key="2">
    <source>
        <dbReference type="ARBA" id="ARBA00022475"/>
    </source>
</evidence>
<proteinExistence type="inferred from homology"/>
<dbReference type="Gene3D" id="3.10.50.40">
    <property type="match status" value="1"/>
</dbReference>
<evidence type="ECO:0000313" key="15">
    <source>
        <dbReference type="Proteomes" id="UP000610558"/>
    </source>
</evidence>
<gene>
    <name evidence="14" type="ORF">IB286_11795</name>
</gene>
<feature type="domain" description="PpiC" evidence="13">
    <location>
        <begin position="263"/>
        <end position="362"/>
    </location>
</feature>
<evidence type="ECO:0000256" key="1">
    <source>
        <dbReference type="ARBA" id="ARBA00004382"/>
    </source>
</evidence>
<dbReference type="Pfam" id="PF00639">
    <property type="entry name" value="Rotamase"/>
    <property type="match status" value="1"/>
</dbReference>
<dbReference type="InterPro" id="IPR000297">
    <property type="entry name" value="PPIase_PpiC"/>
</dbReference>
<evidence type="ECO:0000256" key="7">
    <source>
        <dbReference type="ARBA" id="ARBA00023186"/>
    </source>
</evidence>
<keyword evidence="11" id="KW-0413">Isomerase</keyword>
<dbReference type="InterPro" id="IPR052029">
    <property type="entry name" value="PpiD_chaperone"/>
</dbReference>
<dbReference type="PROSITE" id="PS50198">
    <property type="entry name" value="PPIC_PPIASE_2"/>
    <property type="match status" value="1"/>
</dbReference>
<evidence type="ECO:0000256" key="11">
    <source>
        <dbReference type="PROSITE-ProRule" id="PRU00278"/>
    </source>
</evidence>
<dbReference type="AlphaFoldDB" id="A0A927GWP5"/>
<dbReference type="InterPro" id="IPR046357">
    <property type="entry name" value="PPIase_dom_sf"/>
</dbReference>
<keyword evidence="4 12" id="KW-0812">Transmembrane</keyword>
<keyword evidence="5 12" id="KW-1133">Transmembrane helix</keyword>
<evidence type="ECO:0000256" key="3">
    <source>
        <dbReference type="ARBA" id="ARBA00022519"/>
    </source>
</evidence>
<dbReference type="PROSITE" id="PS01096">
    <property type="entry name" value="PPIC_PPIASE_1"/>
    <property type="match status" value="1"/>
</dbReference>
<evidence type="ECO:0000256" key="8">
    <source>
        <dbReference type="ARBA" id="ARBA00038408"/>
    </source>
</evidence>
<keyword evidence="6 12" id="KW-0472">Membrane</keyword>
<dbReference type="PANTHER" id="PTHR47529:SF1">
    <property type="entry name" value="PERIPLASMIC CHAPERONE PPID"/>
    <property type="match status" value="1"/>
</dbReference>
<dbReference type="GO" id="GO:0005886">
    <property type="term" value="C:plasma membrane"/>
    <property type="evidence" value="ECO:0007669"/>
    <property type="project" value="UniProtKB-SubCell"/>
</dbReference>
<evidence type="ECO:0000256" key="9">
    <source>
        <dbReference type="ARBA" id="ARBA00040743"/>
    </source>
</evidence>
<dbReference type="SUPFAM" id="SSF54534">
    <property type="entry name" value="FKBP-like"/>
    <property type="match status" value="1"/>
</dbReference>
<dbReference type="PANTHER" id="PTHR47529">
    <property type="entry name" value="PEPTIDYL-PROLYL CIS-TRANS ISOMERASE D"/>
    <property type="match status" value="1"/>
</dbReference>
<keyword evidence="2" id="KW-1003">Cell membrane</keyword>
<reference evidence="14" key="1">
    <citation type="submission" date="2020-09" db="EMBL/GenBank/DDBJ databases">
        <authorList>
            <person name="Yoon J.-W."/>
        </authorList>
    </citation>
    <scope>NUCLEOTIDE SEQUENCE</scope>
    <source>
        <strain evidence="14">KMU-158</strain>
    </source>
</reference>
<evidence type="ECO:0000256" key="5">
    <source>
        <dbReference type="ARBA" id="ARBA00022989"/>
    </source>
</evidence>
<organism evidence="14 15">
    <name type="scientific">Spongiibacter pelagi</name>
    <dbReference type="NCBI Taxonomy" id="2760804"/>
    <lineage>
        <taxon>Bacteria</taxon>
        <taxon>Pseudomonadati</taxon>
        <taxon>Pseudomonadota</taxon>
        <taxon>Gammaproteobacteria</taxon>
        <taxon>Cellvibrionales</taxon>
        <taxon>Spongiibacteraceae</taxon>
        <taxon>Spongiibacter</taxon>
    </lineage>
</organism>
<dbReference type="Proteomes" id="UP000610558">
    <property type="component" value="Unassembled WGS sequence"/>
</dbReference>
<name>A0A927GWP5_9GAMM</name>
<dbReference type="InterPro" id="IPR027304">
    <property type="entry name" value="Trigger_fact/SurA_dom_sf"/>
</dbReference>
<comment type="caution">
    <text evidence="14">The sequence shown here is derived from an EMBL/GenBank/DDBJ whole genome shotgun (WGS) entry which is preliminary data.</text>
</comment>
<feature type="transmembrane region" description="Helical" evidence="12">
    <location>
        <begin position="12"/>
        <end position="30"/>
    </location>
</feature>
<dbReference type="RefSeq" id="WP_190765769.1">
    <property type="nucleotide sequence ID" value="NZ_JACXLD010000006.1"/>
</dbReference>
<comment type="similarity">
    <text evidence="8">Belongs to the PpiD chaperone family.</text>
</comment>
<sequence>MLQNIRDNIQGTAAKVVIALIVVPFALFGIDSLFNTSSQTPAAVVNGEKISQQALAQAVALQKRRLLNMMGDNIDPSMLDDSLLRQPALDALIKQQLLLQVADEAGMTVSNQQLNNLIVTMPQFMEDGRFSQQRYEQILRFQGYSSAFFKQMLRSDLTVQQVSDAIAGSSFVTEAQLQQAAKLLHETRDFQYITVPLAPIESGLKVSDAEVSTWYQANSQQYLSDEKVRFSYIELDEAQFIEPVSEQDIEREYQSVIESSQVKTEREVAHILFEQQDGESAEALAARIAKVQAELAGGADFAALAKANSSDLGSAEEGGVLGFTSGDSFPESFEAALLDLNVGDVSAPVVTDAGTHLIKLLSVREPELPSLAEMRDEIKARLEHQNAQPKLIAAVEELRDLVFNAEGLVMPAKELGLEVQQSSVLSRSETSGLFAHESVRKAAFNAELREQKLNSEVLELSEGQYLVLHVDEYQAPEALPLEQVREQIVKAIKRDNAFRLAEEKAKSLAEKLAAGQSAEKLAKDEVLSWEAVIDAKRNKLGVDSNLLKKVFSMTKPLADAHSVATLKQDNGDWVAVSLIDVEPGQLQSIDGTVRKELQNTLANSQASKQFSAYFNSLWSNAEVKIN</sequence>